<sequence>MATDVPDGTVRNILEQETLKWVFVGGKGGVGKTTCSSILSILLAQARQSVLVISTDPAHNLSDAFQQRFTKIPTLVNGFSNLFAMEVDPKVEGDDLSDEGLDGFLSELTNAIPGVDEAMSFAEMLKLVQTMDYSVIVFDTAPTGHTLRLLQFPSTLEKGLEKVMALKNKFGGIMNQATRLFGLGDEFSTDAMLGKLEGMKDVIEQVNRQFKDPVRSQSLQMCLSVG</sequence>
<gene>
    <name evidence="3" type="ORF">MUK42_12967</name>
</gene>
<protein>
    <recommendedName>
        <fullName evidence="2">ArsA/GET3 Anion-transporting ATPase-like domain-containing protein</fullName>
    </recommendedName>
</protein>
<dbReference type="InterPro" id="IPR016300">
    <property type="entry name" value="ATPase_ArsA/GET3"/>
</dbReference>
<dbReference type="GO" id="GO:0043529">
    <property type="term" value="C:GET complex"/>
    <property type="evidence" value="ECO:0007669"/>
    <property type="project" value="TreeGrafter"/>
</dbReference>
<dbReference type="GO" id="GO:0016887">
    <property type="term" value="F:ATP hydrolysis activity"/>
    <property type="evidence" value="ECO:0007669"/>
    <property type="project" value="InterPro"/>
</dbReference>
<accession>A0A9E7HND4</accession>
<dbReference type="SUPFAM" id="SSF52540">
    <property type="entry name" value="P-loop containing nucleoside triphosphate hydrolases"/>
    <property type="match status" value="1"/>
</dbReference>
<evidence type="ECO:0000259" key="2">
    <source>
        <dbReference type="Pfam" id="PF02374"/>
    </source>
</evidence>
<dbReference type="Gene3D" id="3.40.50.300">
    <property type="entry name" value="P-loop containing nucleotide triphosphate hydrolases"/>
    <property type="match status" value="1"/>
</dbReference>
<dbReference type="Pfam" id="PF02374">
    <property type="entry name" value="ArsA_ATPase"/>
    <property type="match status" value="1"/>
</dbReference>
<evidence type="ECO:0000313" key="4">
    <source>
        <dbReference type="Proteomes" id="UP001055439"/>
    </source>
</evidence>
<keyword evidence="4" id="KW-1185">Reference proteome</keyword>
<proteinExistence type="inferred from homology"/>
<dbReference type="InterPro" id="IPR027417">
    <property type="entry name" value="P-loop_NTPase"/>
</dbReference>
<name>A0A9E7HND4_9LILI</name>
<organism evidence="3 4">
    <name type="scientific">Musa troglodytarum</name>
    <name type="common">fe'i banana</name>
    <dbReference type="NCBI Taxonomy" id="320322"/>
    <lineage>
        <taxon>Eukaryota</taxon>
        <taxon>Viridiplantae</taxon>
        <taxon>Streptophyta</taxon>
        <taxon>Embryophyta</taxon>
        <taxon>Tracheophyta</taxon>
        <taxon>Spermatophyta</taxon>
        <taxon>Magnoliopsida</taxon>
        <taxon>Liliopsida</taxon>
        <taxon>Zingiberales</taxon>
        <taxon>Musaceae</taxon>
        <taxon>Musa</taxon>
    </lineage>
</organism>
<dbReference type="GO" id="GO:0071816">
    <property type="term" value="P:tail-anchored membrane protein insertion into ER membrane"/>
    <property type="evidence" value="ECO:0007669"/>
    <property type="project" value="TreeGrafter"/>
</dbReference>
<evidence type="ECO:0000313" key="3">
    <source>
        <dbReference type="EMBL" id="URE33309.1"/>
    </source>
</evidence>
<feature type="domain" description="ArsA/GET3 Anion-transporting ATPase-like" evidence="2">
    <location>
        <begin position="20"/>
        <end position="216"/>
    </location>
</feature>
<comment type="similarity">
    <text evidence="1">Belongs to the arsA ATPase family.</text>
</comment>
<evidence type="ECO:0000256" key="1">
    <source>
        <dbReference type="ARBA" id="ARBA00011040"/>
    </source>
</evidence>
<dbReference type="EMBL" id="CP097510">
    <property type="protein sequence ID" value="URE33309.1"/>
    <property type="molecule type" value="Genomic_DNA"/>
</dbReference>
<dbReference type="AlphaFoldDB" id="A0A9E7HND4"/>
<dbReference type="CDD" id="cd02035">
    <property type="entry name" value="ArsA"/>
    <property type="match status" value="1"/>
</dbReference>
<reference evidence="3" key="1">
    <citation type="submission" date="2022-05" db="EMBL/GenBank/DDBJ databases">
        <title>The Musa troglodytarum L. genome provides insights into the mechanism of non-climacteric behaviour and enrichment of carotenoids.</title>
        <authorList>
            <person name="Wang J."/>
        </authorList>
    </citation>
    <scope>NUCLEOTIDE SEQUENCE</scope>
    <source>
        <tissue evidence="3">Leaf</tissue>
    </source>
</reference>
<dbReference type="GO" id="GO:0005524">
    <property type="term" value="F:ATP binding"/>
    <property type="evidence" value="ECO:0007669"/>
    <property type="project" value="InterPro"/>
</dbReference>
<dbReference type="InterPro" id="IPR025723">
    <property type="entry name" value="ArsA/GET3_ATPase-like"/>
</dbReference>
<dbReference type="PANTHER" id="PTHR10803">
    <property type="entry name" value="ARSENICAL PUMP-DRIVING ATPASE ARSENITE-TRANSLOCATING ATPASE"/>
    <property type="match status" value="1"/>
</dbReference>
<dbReference type="Proteomes" id="UP001055439">
    <property type="component" value="Chromosome 8"/>
</dbReference>
<dbReference type="OrthoDB" id="1770at2759"/>
<dbReference type="NCBIfam" id="TIGR00345">
    <property type="entry name" value="GET3_arsA_TRC40"/>
    <property type="match status" value="1"/>
</dbReference>
<dbReference type="PANTHER" id="PTHR10803:SF3">
    <property type="entry name" value="ATPASE GET3"/>
    <property type="match status" value="1"/>
</dbReference>